<dbReference type="AlphaFoldDB" id="A0AAT9GGP7"/>
<organism evidence="1">
    <name type="scientific">Sediminibacterium sp. KACHI17</name>
    <dbReference type="NCBI Taxonomy" id="1751071"/>
    <lineage>
        <taxon>Bacteria</taxon>
        <taxon>Pseudomonadati</taxon>
        <taxon>Bacteroidota</taxon>
        <taxon>Chitinophagia</taxon>
        <taxon>Chitinophagales</taxon>
        <taxon>Chitinophagaceae</taxon>
        <taxon>Sediminibacterium</taxon>
    </lineage>
</organism>
<proteinExistence type="predicted"/>
<name>A0AAT9GGP7_9BACT</name>
<evidence type="ECO:0000313" key="1">
    <source>
        <dbReference type="EMBL" id="BFG69818.1"/>
    </source>
</evidence>
<reference evidence="1" key="1">
    <citation type="submission" date="2024-02" db="EMBL/GenBank/DDBJ databases">
        <title>Sediminibacterium planktonica sp. nov. and Sediminibacterium longus sp. nov., isolated from surface lake and river water.</title>
        <authorList>
            <person name="Watanabe K."/>
            <person name="Takemine S."/>
            <person name="Ishii Y."/>
            <person name="Ogata Y."/>
            <person name="Shindo C."/>
            <person name="Suda W."/>
        </authorList>
    </citation>
    <scope>NUCLEOTIDE SEQUENCE</scope>
    <source>
        <strain evidence="1">KACHI17</strain>
    </source>
</reference>
<sequence>MGWTQLMERVNQSHYVLIGEDHFIREIPLFTQALIRASSFQNYVAELDPWMMQLFQDKITRLSNAELQRWIDSNYNCFSFFQKQPDFDLLKTLVQKKIRLLGLEQICLTSTSVIFQYLYETGSPQNRKQYAALRDSSSAVNEVFFKDLAKPYFFKSPSFAKQMAGLDRSSMQKDEKEVVDALMISQKIYQTGSHSQRIKLMQQNFLQYYTPYMKGKRSLFRFGANHAMKGESYLPVYDIGTTAHVLAQSEQVESYHILVLPKSGLKAGFLNGTEPVDLSDDLFKSLSPFFTAASDTAWTFITLDKIRRVLNNKSYHIPDANLEKTIKGYDAIIIIPVATPAPALR</sequence>
<accession>A0AAT9GGP7</accession>
<gene>
    <name evidence="1" type="ORF">KACHI17_06990</name>
</gene>
<dbReference type="EMBL" id="AP029612">
    <property type="protein sequence ID" value="BFG69818.1"/>
    <property type="molecule type" value="Genomic_DNA"/>
</dbReference>
<protein>
    <recommendedName>
        <fullName evidence="2">Haem-binding uptake Tiki superfamily ChaN domain-containing protein</fullName>
    </recommendedName>
</protein>
<evidence type="ECO:0008006" key="2">
    <source>
        <dbReference type="Google" id="ProtNLM"/>
    </source>
</evidence>